<name>A0A1Y5T2K7_9RHOB</name>
<dbReference type="RefSeq" id="WP_085849905.1">
    <property type="nucleotide sequence ID" value="NZ_FNZV01000009.1"/>
</dbReference>
<sequence>MTLAMTKAALSAHLERDFGPIGADLSIETVTETSLTLRLTPHGGHIRLGGTVSGPSLFLLADVAFYFAILARLGSVEMAVTTNASIDFMRKPNGKLPVLGTATVHKLGRTLAVGQVLMRNPGRDDVLAQASMTYAISPKRD</sequence>
<dbReference type="SUPFAM" id="SSF54637">
    <property type="entry name" value="Thioesterase/thiol ester dehydrase-isomerase"/>
    <property type="match status" value="1"/>
</dbReference>
<organism evidence="2 3">
    <name type="scientific">Pacificibacter marinus</name>
    <dbReference type="NCBI Taxonomy" id="658057"/>
    <lineage>
        <taxon>Bacteria</taxon>
        <taxon>Pseudomonadati</taxon>
        <taxon>Pseudomonadota</taxon>
        <taxon>Alphaproteobacteria</taxon>
        <taxon>Rhodobacterales</taxon>
        <taxon>Roseobacteraceae</taxon>
        <taxon>Pacificibacter</taxon>
    </lineage>
</organism>
<dbReference type="Pfam" id="PF03061">
    <property type="entry name" value="4HBT"/>
    <property type="match status" value="1"/>
</dbReference>
<dbReference type="CDD" id="cd03443">
    <property type="entry name" value="PaaI_thioesterase"/>
    <property type="match status" value="1"/>
</dbReference>
<feature type="domain" description="Thioesterase" evidence="1">
    <location>
        <begin position="49"/>
        <end position="123"/>
    </location>
</feature>
<dbReference type="Gene3D" id="3.10.129.10">
    <property type="entry name" value="Hotdog Thioesterase"/>
    <property type="match status" value="1"/>
</dbReference>
<reference evidence="2 3" key="1">
    <citation type="submission" date="2017-03" db="EMBL/GenBank/DDBJ databases">
        <authorList>
            <person name="Afonso C.L."/>
            <person name="Miller P.J."/>
            <person name="Scott M.A."/>
            <person name="Spackman E."/>
            <person name="Goraichik I."/>
            <person name="Dimitrov K.M."/>
            <person name="Suarez D.L."/>
            <person name="Swayne D.E."/>
        </authorList>
    </citation>
    <scope>NUCLEOTIDE SEQUENCE [LARGE SCALE GENOMIC DNA]</scope>
    <source>
        <strain evidence="2 3">CECT 7971</strain>
    </source>
</reference>
<dbReference type="AlphaFoldDB" id="A0A1Y5T2K7"/>
<dbReference type="OrthoDB" id="9805304at2"/>
<gene>
    <name evidence="2" type="ORF">PAM7971_02798</name>
</gene>
<protein>
    <submittedName>
        <fullName evidence="2">Thioesterase superfamily protein</fullName>
    </submittedName>
</protein>
<keyword evidence="3" id="KW-1185">Reference proteome</keyword>
<proteinExistence type="predicted"/>
<dbReference type="GO" id="GO:0016790">
    <property type="term" value="F:thiolester hydrolase activity"/>
    <property type="evidence" value="ECO:0007669"/>
    <property type="project" value="UniProtKB-ARBA"/>
</dbReference>
<evidence type="ECO:0000259" key="1">
    <source>
        <dbReference type="Pfam" id="PF03061"/>
    </source>
</evidence>
<dbReference type="STRING" id="658057.SAMN04488032_109107"/>
<dbReference type="InterPro" id="IPR029069">
    <property type="entry name" value="HotDog_dom_sf"/>
</dbReference>
<dbReference type="InterPro" id="IPR006683">
    <property type="entry name" value="Thioestr_dom"/>
</dbReference>
<dbReference type="Proteomes" id="UP000193307">
    <property type="component" value="Unassembled WGS sequence"/>
</dbReference>
<evidence type="ECO:0000313" key="2">
    <source>
        <dbReference type="EMBL" id="SLN54448.1"/>
    </source>
</evidence>
<evidence type="ECO:0000313" key="3">
    <source>
        <dbReference type="Proteomes" id="UP000193307"/>
    </source>
</evidence>
<dbReference type="EMBL" id="FWFW01000009">
    <property type="protein sequence ID" value="SLN54448.1"/>
    <property type="molecule type" value="Genomic_DNA"/>
</dbReference>
<accession>A0A1Y5T2K7</accession>